<keyword evidence="11" id="KW-0812">Transmembrane</keyword>
<dbReference type="Pfam" id="PF00768">
    <property type="entry name" value="Peptidase_S11"/>
    <property type="match status" value="1"/>
</dbReference>
<dbReference type="InterPro" id="IPR001967">
    <property type="entry name" value="Peptidase_S11_N"/>
</dbReference>
<dbReference type="OrthoDB" id="3663940at2"/>
<feature type="chain" id="PRO_5016136531" evidence="12">
    <location>
        <begin position="38"/>
        <end position="417"/>
    </location>
</feature>
<keyword evidence="14" id="KW-0121">Carboxypeptidase</keyword>
<evidence type="ECO:0000256" key="1">
    <source>
        <dbReference type="ARBA" id="ARBA00007164"/>
    </source>
</evidence>
<evidence type="ECO:0000256" key="8">
    <source>
        <dbReference type="PIRSR" id="PIRSR618044-2"/>
    </source>
</evidence>
<keyword evidence="6" id="KW-0961">Cell wall biogenesis/degradation</keyword>
<dbReference type="EMBL" id="PYBW01000053">
    <property type="protein sequence ID" value="PYC78118.1"/>
    <property type="molecule type" value="Genomic_DNA"/>
</dbReference>
<dbReference type="GO" id="GO:0009002">
    <property type="term" value="F:serine-type D-Ala-D-Ala carboxypeptidase activity"/>
    <property type="evidence" value="ECO:0007669"/>
    <property type="project" value="InterPro"/>
</dbReference>
<gene>
    <name evidence="14" type="ORF">C7C46_17480</name>
</gene>
<keyword evidence="3" id="KW-0378">Hydrolase</keyword>
<dbReference type="GO" id="GO:0008360">
    <property type="term" value="P:regulation of cell shape"/>
    <property type="evidence" value="ECO:0007669"/>
    <property type="project" value="UniProtKB-KW"/>
</dbReference>
<reference evidence="14 15" key="1">
    <citation type="submission" date="2018-03" db="EMBL/GenBank/DDBJ databases">
        <title>Bioinformatic expansion and discovery of thiopeptide antibiotics.</title>
        <authorList>
            <person name="Schwalen C.J."/>
            <person name="Hudson G.A."/>
            <person name="Mitchell D.A."/>
        </authorList>
    </citation>
    <scope>NUCLEOTIDE SEQUENCE [LARGE SCALE GENOMIC DNA]</scope>
    <source>
        <strain evidence="14 15">ATCC 21389</strain>
    </source>
</reference>
<evidence type="ECO:0000256" key="9">
    <source>
        <dbReference type="RuleBase" id="RU004016"/>
    </source>
</evidence>
<dbReference type="GO" id="GO:0009252">
    <property type="term" value="P:peptidoglycan biosynthetic process"/>
    <property type="evidence" value="ECO:0007669"/>
    <property type="project" value="UniProtKB-KW"/>
</dbReference>
<keyword evidence="11" id="KW-1133">Transmembrane helix</keyword>
<comment type="caution">
    <text evidence="14">The sequence shown here is derived from an EMBL/GenBank/DDBJ whole genome shotgun (WGS) entry which is preliminary data.</text>
</comment>
<dbReference type="SUPFAM" id="SSF56601">
    <property type="entry name" value="beta-lactamase/transpeptidase-like"/>
    <property type="match status" value="1"/>
</dbReference>
<keyword evidence="14" id="KW-0645">Protease</keyword>
<accession>A0A2V4NPU6</accession>
<dbReference type="GO" id="GO:0071555">
    <property type="term" value="P:cell wall organization"/>
    <property type="evidence" value="ECO:0007669"/>
    <property type="project" value="UniProtKB-KW"/>
</dbReference>
<dbReference type="InterPro" id="IPR012338">
    <property type="entry name" value="Beta-lactam/transpept-like"/>
</dbReference>
<dbReference type="PANTHER" id="PTHR21581:SF33">
    <property type="entry name" value="D-ALANYL-D-ALANINE CARBOXYPEPTIDASE DACB"/>
    <property type="match status" value="1"/>
</dbReference>
<evidence type="ECO:0000256" key="7">
    <source>
        <dbReference type="PIRSR" id="PIRSR618044-1"/>
    </source>
</evidence>
<evidence type="ECO:0000256" key="11">
    <source>
        <dbReference type="SAM" id="Phobius"/>
    </source>
</evidence>
<dbReference type="AlphaFoldDB" id="A0A2V4NPU6"/>
<feature type="active site" description="Proton acceptor" evidence="7">
    <location>
        <position position="103"/>
    </location>
</feature>
<evidence type="ECO:0000256" key="3">
    <source>
        <dbReference type="ARBA" id="ARBA00022801"/>
    </source>
</evidence>
<comment type="similarity">
    <text evidence="1 9">Belongs to the peptidase S11 family.</text>
</comment>
<keyword evidence="15" id="KW-1185">Reference proteome</keyword>
<evidence type="ECO:0000256" key="2">
    <source>
        <dbReference type="ARBA" id="ARBA00022729"/>
    </source>
</evidence>
<protein>
    <submittedName>
        <fullName evidence="14">D-alanyl-D-alanine carboxypeptidase</fullName>
    </submittedName>
</protein>
<keyword evidence="2 12" id="KW-0732">Signal</keyword>
<feature type="domain" description="Peptidase S11 D-alanyl-D-alanine carboxypeptidase A N-terminal" evidence="13">
    <location>
        <begin position="71"/>
        <end position="297"/>
    </location>
</feature>
<dbReference type="PANTHER" id="PTHR21581">
    <property type="entry name" value="D-ALANYL-D-ALANINE CARBOXYPEPTIDASE"/>
    <property type="match status" value="1"/>
</dbReference>
<name>A0A2V4NPU6_9ACTN</name>
<proteinExistence type="inferred from homology"/>
<dbReference type="Gene3D" id="3.40.710.10">
    <property type="entry name" value="DD-peptidase/beta-lactamase superfamily"/>
    <property type="match status" value="1"/>
</dbReference>
<evidence type="ECO:0000256" key="12">
    <source>
        <dbReference type="SAM" id="SignalP"/>
    </source>
</evidence>
<evidence type="ECO:0000256" key="5">
    <source>
        <dbReference type="ARBA" id="ARBA00022984"/>
    </source>
</evidence>
<feature type="active site" description="Acyl-ester intermediate" evidence="7">
    <location>
        <position position="100"/>
    </location>
</feature>
<feature type="signal peptide" evidence="12">
    <location>
        <begin position="1"/>
        <end position="37"/>
    </location>
</feature>
<sequence>MFSDHRITARRRVGPAAALTLALTLPLGAGLAPPAAADVPPPVPVVGGARLAEPGVQVALGPGAPPLPGGLTGQSWLVADAGSGEVLAAYNAHLRLPPASTLKMLFADTVLPKFDRTQVHRVTNEELAGMGAGSSLVGIKEDLDYSVEDLWRGVFLSSGNDAVHVLAHMNGGVDETVRQMRAEADVLGAADTQVVSPDGYDADGQLTSAYDLTLFAREGLRNPDFRSYCGTRDAQFPGTVDKASGRRGTFGIQNTDRLLGKYPGLIGVKNGYTTNAGATFVGAAERGGRTLLVAVMHPESYLKVYDDTAALLDWGFAAAGKTTPVGALVPPRPVASPTPAAPPAAAHAGASAAAVAAGVGRPGARLLSPESWAVIGAVTLCAAGGGWLLNRRRRTAGPAQADPGRPVGGSTALGRRR</sequence>
<feature type="region of interest" description="Disordered" evidence="10">
    <location>
        <begin position="394"/>
        <end position="417"/>
    </location>
</feature>
<evidence type="ECO:0000313" key="15">
    <source>
        <dbReference type="Proteomes" id="UP000248039"/>
    </source>
</evidence>
<evidence type="ECO:0000256" key="10">
    <source>
        <dbReference type="SAM" id="MobiDB-lite"/>
    </source>
</evidence>
<evidence type="ECO:0000256" key="4">
    <source>
        <dbReference type="ARBA" id="ARBA00022960"/>
    </source>
</evidence>
<evidence type="ECO:0000256" key="6">
    <source>
        <dbReference type="ARBA" id="ARBA00023316"/>
    </source>
</evidence>
<feature type="transmembrane region" description="Helical" evidence="11">
    <location>
        <begin position="371"/>
        <end position="389"/>
    </location>
</feature>
<organism evidence="14 15">
    <name type="scientific">Streptomyces tateyamensis</name>
    <dbReference type="NCBI Taxonomy" id="565073"/>
    <lineage>
        <taxon>Bacteria</taxon>
        <taxon>Bacillati</taxon>
        <taxon>Actinomycetota</taxon>
        <taxon>Actinomycetes</taxon>
        <taxon>Kitasatosporales</taxon>
        <taxon>Streptomycetaceae</taxon>
        <taxon>Streptomyces</taxon>
    </lineage>
</organism>
<feature type="binding site" evidence="8">
    <location>
        <position position="269"/>
    </location>
    <ligand>
        <name>substrate</name>
    </ligand>
</feature>
<dbReference type="GO" id="GO:0006508">
    <property type="term" value="P:proteolysis"/>
    <property type="evidence" value="ECO:0007669"/>
    <property type="project" value="InterPro"/>
</dbReference>
<dbReference type="PRINTS" id="PR00725">
    <property type="entry name" value="DADACBPTASE1"/>
</dbReference>
<dbReference type="Proteomes" id="UP000248039">
    <property type="component" value="Unassembled WGS sequence"/>
</dbReference>
<evidence type="ECO:0000313" key="14">
    <source>
        <dbReference type="EMBL" id="PYC78118.1"/>
    </source>
</evidence>
<keyword evidence="11" id="KW-0472">Membrane</keyword>
<keyword evidence="5" id="KW-0573">Peptidoglycan synthesis</keyword>
<dbReference type="InterPro" id="IPR018044">
    <property type="entry name" value="Peptidase_S11"/>
</dbReference>
<keyword evidence="4" id="KW-0133">Cell shape</keyword>
<feature type="active site" evidence="7">
    <location>
        <position position="158"/>
    </location>
</feature>
<dbReference type="RefSeq" id="WP_110670678.1">
    <property type="nucleotide sequence ID" value="NZ_PYBW01000053.1"/>
</dbReference>
<evidence type="ECO:0000259" key="13">
    <source>
        <dbReference type="Pfam" id="PF00768"/>
    </source>
</evidence>